<dbReference type="GO" id="GO:0031267">
    <property type="term" value="F:small GTPase binding"/>
    <property type="evidence" value="ECO:0007669"/>
    <property type="project" value="TreeGrafter"/>
</dbReference>
<keyword evidence="3" id="KW-1185">Reference proteome</keyword>
<dbReference type="PANTHER" id="PTHR24113">
    <property type="entry name" value="RAN GTPASE-ACTIVATING PROTEIN 1"/>
    <property type="match status" value="1"/>
</dbReference>
<feature type="region of interest" description="Disordered" evidence="1">
    <location>
        <begin position="1179"/>
        <end position="1272"/>
    </location>
</feature>
<sequence length="1339" mass="144076">MTTPRSGTDDLQRLQRFRVYFLCECGAGWTRPLGSGLNHVHIGRHGGYAVAPDRQEAFLRENGPMILALLLYLWHGNDDSAAASRSSTQRRRSDSGIPEVANSSTPVLLKDSGQQARKSPNLVSALHEIQAIDLPKAIQQDVQLRFRTMIDLLVGLNPDLYHPFQESPSGESASTDNGISVPPASSTSPASATADGTLPPSPPSPPSSPCSSPAAKASAMWSYPASLSDMRRLYGYLGLHNPQVRQEQEPNGDLVRVTNLQGDATWICASHYRWTFYNSEVDSFFHWVESRGGAIDKQTGAVVMNIVSSDQLVRLCDWIIAKSGAALIELHLKLQWRFTRKDLWKLGRAVAKTNINVLTLNGCMYHEDSGFKILNKRHDPLLRMLEESRLQCLELSYFPSLFRRLSNVRFHAPMVERLVFGPGTASMAEGSSGSSKSDLASLASLLASCPNLRELVVPGLIQTETQASHLVDGLVTRPLCQNLSMLDLSRSAMNDGVAYRLAVGLDVTQIQHLNVSNNPLLSDRACARLIDGMRWRLASLGMAQTGFGDRALSTLISYLEGSDNSTGHGGLSNHANNTGSNHGRNSNSKEEGTHPPCPLVSLDIANNQCSQQAFQALARVRRPQSRHTNNTNSASYNSRLRPRGLVSLDLSLSSHLTDAECSQIVEKFVSPEVVKLRLAFCSVGDLTAKAIAGVLLLLPCHTPCRLEELELQGNSMTSLGVGSLARALREVMAWSNLQSLDLSHSAEMDDVVAHTLLRGLIEADPLADLTDGTGATASSIRPSFPLVVVTNPQQQQSLASCGFFSVLTELNLSSTRVGDETARSLARALVQSWVALETLTLLEPEAMTELGMATILEALTINTTVVELGIGSRFGGSLHQGASGNNGQGSNGANHNHVVGTVSSPTTAAAAAVAAAASIPAEVALAATTAAAVDPMNQVDLFGTALLRLLEMNKRIRALTTIGAPMQAIAKGLLLNRTLVSLYLIKTRGSFDDLQAMGEAVAYNRSLLVLWMGGSDESLLRPMVPTDLRDSASGVGVVGAGGQSGGGGSGGHPTGRFGRVWKGDSLQDVDGLQNTTTRSGHWQDGPSSRRRNRRGGSQGSILFSSILPKSFRNMKDDEMTFHHANNNNNHYNTVRKNPYMWSAAPAGGMSSTVIRNPLFDGIRRNHRLIKIRLDPIPTPLTSSPTMSRDVNSASAGTSSPFSIPMQRKTTTRSVTFSRNNTTTTRSTPHAFAGVSGGGGGGLATTPISRSTSPPPQATSVPSPRPPTPTRLQSSISHQSLSALFDQVQQQERVIQQQLAKKMAANRAALWDHGQIGAEELRMLRVDEDIIREVCSDGLT</sequence>
<protein>
    <recommendedName>
        <fullName evidence="4">RNI-like protein</fullName>
    </recommendedName>
</protein>
<dbReference type="EMBL" id="JAAAJB010000238">
    <property type="protein sequence ID" value="KAG0260769.1"/>
    <property type="molecule type" value="Genomic_DNA"/>
</dbReference>
<accession>A0A9P6U639</accession>
<organism evidence="2 3">
    <name type="scientific">Actinomortierella ambigua</name>
    <dbReference type="NCBI Taxonomy" id="1343610"/>
    <lineage>
        <taxon>Eukaryota</taxon>
        <taxon>Fungi</taxon>
        <taxon>Fungi incertae sedis</taxon>
        <taxon>Mucoromycota</taxon>
        <taxon>Mortierellomycotina</taxon>
        <taxon>Mortierellomycetes</taxon>
        <taxon>Mortierellales</taxon>
        <taxon>Mortierellaceae</taxon>
        <taxon>Actinomortierella</taxon>
    </lineage>
</organism>
<dbReference type="PANTHER" id="PTHR24113:SF15">
    <property type="entry name" value="NACHT DOMAIN-CONTAINING PROTEIN"/>
    <property type="match status" value="1"/>
</dbReference>
<dbReference type="SMART" id="SM00368">
    <property type="entry name" value="LRR_RI"/>
    <property type="match status" value="3"/>
</dbReference>
<feature type="compositionally biased region" description="Gly residues" evidence="1">
    <location>
        <begin position="1036"/>
        <end position="1053"/>
    </location>
</feature>
<gene>
    <name evidence="2" type="ORF">DFQ27_003340</name>
</gene>
<evidence type="ECO:0000313" key="2">
    <source>
        <dbReference type="EMBL" id="KAG0260769.1"/>
    </source>
</evidence>
<feature type="compositionally biased region" description="Low complexity" evidence="1">
    <location>
        <begin position="1211"/>
        <end position="1227"/>
    </location>
</feature>
<feature type="compositionally biased region" description="Polar residues" evidence="1">
    <location>
        <begin position="166"/>
        <end position="178"/>
    </location>
</feature>
<feature type="compositionally biased region" description="Polar residues" evidence="1">
    <location>
        <begin position="626"/>
        <end position="638"/>
    </location>
</feature>
<feature type="compositionally biased region" description="Pro residues" evidence="1">
    <location>
        <begin position="1252"/>
        <end position="1268"/>
    </location>
</feature>
<dbReference type="GO" id="GO:0005829">
    <property type="term" value="C:cytosol"/>
    <property type="evidence" value="ECO:0007669"/>
    <property type="project" value="TreeGrafter"/>
</dbReference>
<dbReference type="InterPro" id="IPR027038">
    <property type="entry name" value="RanGap"/>
</dbReference>
<feature type="region of interest" description="Disordered" evidence="1">
    <location>
        <begin position="619"/>
        <end position="638"/>
    </location>
</feature>
<dbReference type="SUPFAM" id="SSF52047">
    <property type="entry name" value="RNI-like"/>
    <property type="match status" value="2"/>
</dbReference>
<feature type="region of interest" description="Disordered" evidence="1">
    <location>
        <begin position="164"/>
        <end position="213"/>
    </location>
</feature>
<feature type="region of interest" description="Disordered" evidence="1">
    <location>
        <begin position="1034"/>
        <end position="1100"/>
    </location>
</feature>
<feature type="compositionally biased region" description="Pro residues" evidence="1">
    <location>
        <begin position="199"/>
        <end position="208"/>
    </location>
</feature>
<feature type="compositionally biased region" description="Polar residues" evidence="1">
    <location>
        <begin position="1179"/>
        <end position="1201"/>
    </location>
</feature>
<feature type="compositionally biased region" description="Polar residues" evidence="1">
    <location>
        <begin position="101"/>
        <end position="116"/>
    </location>
</feature>
<name>A0A9P6U639_9FUNG</name>
<feature type="compositionally biased region" description="Low complexity" evidence="1">
    <location>
        <begin position="182"/>
        <end position="194"/>
    </location>
</feature>
<dbReference type="GO" id="GO:0005096">
    <property type="term" value="F:GTPase activator activity"/>
    <property type="evidence" value="ECO:0007669"/>
    <property type="project" value="InterPro"/>
</dbReference>
<feature type="region of interest" description="Disordered" evidence="1">
    <location>
        <begin position="567"/>
        <end position="595"/>
    </location>
</feature>
<comment type="caution">
    <text evidence="2">The sequence shown here is derived from an EMBL/GenBank/DDBJ whole genome shotgun (WGS) entry which is preliminary data.</text>
</comment>
<dbReference type="GO" id="GO:0005634">
    <property type="term" value="C:nucleus"/>
    <property type="evidence" value="ECO:0007669"/>
    <property type="project" value="TreeGrafter"/>
</dbReference>
<dbReference type="InterPro" id="IPR032675">
    <property type="entry name" value="LRR_dom_sf"/>
</dbReference>
<dbReference type="OrthoDB" id="2438408at2759"/>
<reference evidence="2" key="1">
    <citation type="journal article" date="2020" name="Fungal Divers.">
        <title>Resolving the Mortierellaceae phylogeny through synthesis of multi-gene phylogenetics and phylogenomics.</title>
        <authorList>
            <person name="Vandepol N."/>
            <person name="Liber J."/>
            <person name="Desiro A."/>
            <person name="Na H."/>
            <person name="Kennedy M."/>
            <person name="Barry K."/>
            <person name="Grigoriev I.V."/>
            <person name="Miller A.N."/>
            <person name="O'Donnell K."/>
            <person name="Stajich J.E."/>
            <person name="Bonito G."/>
        </authorList>
    </citation>
    <scope>NUCLEOTIDE SEQUENCE</scope>
    <source>
        <strain evidence="2">BC1065</strain>
    </source>
</reference>
<feature type="compositionally biased region" description="Polar residues" evidence="1">
    <location>
        <begin position="573"/>
        <end position="586"/>
    </location>
</feature>
<proteinExistence type="predicted"/>
<evidence type="ECO:0008006" key="4">
    <source>
        <dbReference type="Google" id="ProtNLM"/>
    </source>
</evidence>
<dbReference type="Proteomes" id="UP000807716">
    <property type="component" value="Unassembled WGS sequence"/>
</dbReference>
<dbReference type="GO" id="GO:0048471">
    <property type="term" value="C:perinuclear region of cytoplasm"/>
    <property type="evidence" value="ECO:0007669"/>
    <property type="project" value="TreeGrafter"/>
</dbReference>
<evidence type="ECO:0000313" key="3">
    <source>
        <dbReference type="Proteomes" id="UP000807716"/>
    </source>
</evidence>
<feature type="region of interest" description="Disordered" evidence="1">
    <location>
        <begin position="83"/>
        <end position="116"/>
    </location>
</feature>
<dbReference type="Gene3D" id="3.80.10.10">
    <property type="entry name" value="Ribonuclease Inhibitor"/>
    <property type="match status" value="3"/>
</dbReference>
<evidence type="ECO:0000256" key="1">
    <source>
        <dbReference type="SAM" id="MobiDB-lite"/>
    </source>
</evidence>
<dbReference type="GO" id="GO:0006913">
    <property type="term" value="P:nucleocytoplasmic transport"/>
    <property type="evidence" value="ECO:0007669"/>
    <property type="project" value="TreeGrafter"/>
</dbReference>